<dbReference type="Proteomes" id="UP000008068">
    <property type="component" value="Unassembled WGS sequence"/>
</dbReference>
<proteinExistence type="predicted"/>
<accession>G0NEW9</accession>
<evidence type="ECO:0000313" key="2">
    <source>
        <dbReference type="Proteomes" id="UP000008068"/>
    </source>
</evidence>
<dbReference type="EMBL" id="GL379874">
    <property type="protein sequence ID" value="EGT59009.1"/>
    <property type="molecule type" value="Genomic_DNA"/>
</dbReference>
<reference evidence="2" key="1">
    <citation type="submission" date="2011-07" db="EMBL/GenBank/DDBJ databases">
        <authorList>
            <consortium name="Caenorhabditis brenneri Sequencing and Analysis Consortium"/>
            <person name="Wilson R.K."/>
        </authorList>
    </citation>
    <scope>NUCLEOTIDE SEQUENCE [LARGE SCALE GENOMIC DNA]</scope>
    <source>
        <strain evidence="2">PB2801</strain>
    </source>
</reference>
<gene>
    <name evidence="1" type="ORF">CAEBREN_22746</name>
</gene>
<keyword evidence="2" id="KW-1185">Reference proteome</keyword>
<dbReference type="HOGENOM" id="CLU_2673315_0_0_1"/>
<protein>
    <submittedName>
        <fullName evidence="1">Uncharacterized protein</fullName>
    </submittedName>
</protein>
<dbReference type="InParanoid" id="G0NEW9"/>
<name>G0NEW9_CAEBE</name>
<evidence type="ECO:0000313" key="1">
    <source>
        <dbReference type="EMBL" id="EGT59009.1"/>
    </source>
</evidence>
<organism evidence="2">
    <name type="scientific">Caenorhabditis brenneri</name>
    <name type="common">Nematode worm</name>
    <dbReference type="NCBI Taxonomy" id="135651"/>
    <lineage>
        <taxon>Eukaryota</taxon>
        <taxon>Metazoa</taxon>
        <taxon>Ecdysozoa</taxon>
        <taxon>Nematoda</taxon>
        <taxon>Chromadorea</taxon>
        <taxon>Rhabditida</taxon>
        <taxon>Rhabditina</taxon>
        <taxon>Rhabditomorpha</taxon>
        <taxon>Rhabditoidea</taxon>
        <taxon>Rhabditidae</taxon>
        <taxon>Peloderinae</taxon>
        <taxon>Caenorhabditis</taxon>
    </lineage>
</organism>
<sequence>MKETASNWKMCRVLNWESEVKEGLQVLAQYCPQEWAQQRQVTTRFSVFPPSLLAFQEVIDTRAKYHCDAYEKITY</sequence>
<dbReference type="AlphaFoldDB" id="G0NEW9"/>